<organism evidence="9 10">
    <name type="scientific">Nitzschia inconspicua</name>
    <dbReference type="NCBI Taxonomy" id="303405"/>
    <lineage>
        <taxon>Eukaryota</taxon>
        <taxon>Sar</taxon>
        <taxon>Stramenopiles</taxon>
        <taxon>Ochrophyta</taxon>
        <taxon>Bacillariophyta</taxon>
        <taxon>Bacillariophyceae</taxon>
        <taxon>Bacillariophycidae</taxon>
        <taxon>Bacillariales</taxon>
        <taxon>Bacillariaceae</taxon>
        <taxon>Nitzschia</taxon>
    </lineage>
</organism>
<feature type="compositionally biased region" description="Basic and acidic residues" evidence="8">
    <location>
        <begin position="373"/>
        <end position="384"/>
    </location>
</feature>
<evidence type="ECO:0000256" key="6">
    <source>
        <dbReference type="ARBA" id="ARBA00023242"/>
    </source>
</evidence>
<reference evidence="9" key="1">
    <citation type="journal article" date="2021" name="Sci. Rep.">
        <title>Diploid genomic architecture of Nitzschia inconspicua, an elite biomass production diatom.</title>
        <authorList>
            <person name="Oliver A."/>
            <person name="Podell S."/>
            <person name="Pinowska A."/>
            <person name="Traller J.C."/>
            <person name="Smith S.R."/>
            <person name="McClure R."/>
            <person name="Beliaev A."/>
            <person name="Bohutskyi P."/>
            <person name="Hill E.A."/>
            <person name="Rabines A."/>
            <person name="Zheng H."/>
            <person name="Allen L.Z."/>
            <person name="Kuo A."/>
            <person name="Grigoriev I.V."/>
            <person name="Allen A.E."/>
            <person name="Hazlebeck D."/>
            <person name="Allen E.E."/>
        </authorList>
    </citation>
    <scope>NUCLEOTIDE SEQUENCE</scope>
    <source>
        <strain evidence="9">Hildebrandi</strain>
    </source>
</reference>
<comment type="subcellular location">
    <subcellularLocation>
        <location evidence="1 7">Nucleus</location>
    </subcellularLocation>
</comment>
<proteinExistence type="inferred from homology"/>
<comment type="function">
    <text evidence="7">Required for pre-mRNA splicing.</text>
</comment>
<evidence type="ECO:0000256" key="3">
    <source>
        <dbReference type="ARBA" id="ARBA00022664"/>
    </source>
</evidence>
<evidence type="ECO:0000256" key="1">
    <source>
        <dbReference type="ARBA" id="ARBA00004123"/>
    </source>
</evidence>
<dbReference type="AlphaFoldDB" id="A0A9K3KJE7"/>
<evidence type="ECO:0000313" key="10">
    <source>
        <dbReference type="Proteomes" id="UP000693970"/>
    </source>
</evidence>
<evidence type="ECO:0000313" key="9">
    <source>
        <dbReference type="EMBL" id="KAG7344526.1"/>
    </source>
</evidence>
<name>A0A9K3KJE7_9STRA</name>
<dbReference type="GO" id="GO:0000398">
    <property type="term" value="P:mRNA splicing, via spliceosome"/>
    <property type="evidence" value="ECO:0007669"/>
    <property type="project" value="UniProtKB-UniRule"/>
</dbReference>
<keyword evidence="4 7" id="KW-0747">Spliceosome</keyword>
<evidence type="ECO:0000256" key="5">
    <source>
        <dbReference type="ARBA" id="ARBA00023187"/>
    </source>
</evidence>
<feature type="compositionally biased region" description="Low complexity" evidence="8">
    <location>
        <begin position="431"/>
        <end position="452"/>
    </location>
</feature>
<dbReference type="InterPro" id="IPR005037">
    <property type="entry name" value="PRP38"/>
</dbReference>
<keyword evidence="5 7" id="KW-0508">mRNA splicing</keyword>
<dbReference type="Proteomes" id="UP000693970">
    <property type="component" value="Unassembled WGS sequence"/>
</dbReference>
<protein>
    <recommendedName>
        <fullName evidence="7">Pre-mRNA-splicing factor 38</fullName>
    </recommendedName>
</protein>
<evidence type="ECO:0000256" key="7">
    <source>
        <dbReference type="RuleBase" id="RU367025"/>
    </source>
</evidence>
<keyword evidence="6 7" id="KW-0539">Nucleus</keyword>
<keyword evidence="3 7" id="KW-0507">mRNA processing</keyword>
<evidence type="ECO:0000256" key="2">
    <source>
        <dbReference type="ARBA" id="ARBA00006164"/>
    </source>
</evidence>
<dbReference type="PANTHER" id="PTHR23142">
    <property type="entry name" value="PRE-MRNA-SPLICING FACTOR 38A-RELATED"/>
    <property type="match status" value="1"/>
</dbReference>
<dbReference type="GO" id="GO:0005681">
    <property type="term" value="C:spliceosomal complex"/>
    <property type="evidence" value="ECO:0007669"/>
    <property type="project" value="UniProtKB-KW"/>
</dbReference>
<feature type="compositionally biased region" description="Basic and acidic residues" evidence="8">
    <location>
        <begin position="419"/>
        <end position="429"/>
    </location>
</feature>
<evidence type="ECO:0000256" key="8">
    <source>
        <dbReference type="SAM" id="MobiDB-lite"/>
    </source>
</evidence>
<comment type="caution">
    <text evidence="9">The sequence shown here is derived from an EMBL/GenBank/DDBJ whole genome shotgun (WGS) entry which is preliminary data.</text>
</comment>
<evidence type="ECO:0000256" key="4">
    <source>
        <dbReference type="ARBA" id="ARBA00022728"/>
    </source>
</evidence>
<comment type="similarity">
    <text evidence="2 7">Belongs to the PRP38 family.</text>
</comment>
<gene>
    <name evidence="9" type="ORF">IV203_022534</name>
</gene>
<dbReference type="Pfam" id="PF03371">
    <property type="entry name" value="PRP38"/>
    <property type="match status" value="1"/>
</dbReference>
<dbReference type="EMBL" id="JAGRRH010000023">
    <property type="protein sequence ID" value="KAG7344526.1"/>
    <property type="molecule type" value="Genomic_DNA"/>
</dbReference>
<reference evidence="9" key="2">
    <citation type="submission" date="2021-04" db="EMBL/GenBank/DDBJ databases">
        <authorList>
            <person name="Podell S."/>
        </authorList>
    </citation>
    <scope>NUCLEOTIDE SEQUENCE</scope>
    <source>
        <strain evidence="9">Hildebrandi</strain>
    </source>
</reference>
<feature type="compositionally biased region" description="Basic and acidic residues" evidence="8">
    <location>
        <begin position="343"/>
        <end position="360"/>
    </location>
</feature>
<accession>A0A9K3KJE7</accession>
<sequence length="485" mass="55433">MSRSALWRQEGVKKERERQAEELFELAVEEGRNNRARNVMPLWGPDDSFHLNPMLLQNLIRSSYFQKCCRDLTDWSALVDEVYYQVQHVEPFSAASGNNRDPSAAFCLLLRLMTLRCTTHQMKMLLDHPDSPYIRAIGFLYLRFVGDPKDVYQWIEPYLYDEEPIAVTVNAQKKQKGSEYQQQQQQSHPSYGRGRSSASSHSEPETIGEYVRKLFSEREYYGTMLPRLPVHIERDIQVKLLLAEKIQRRAQKHLADRDTMNEFQRIGAHVMALYGDDENPVTWYEAVVDRVVTRNEETGRALKVPKFIVTFPEYGNTETVLLGEMERRGVPLEPVSTGPVGRGSDRGYDDRDVVGRDRRGGGGGRGGGYDLYDEVRKREQEKVTARGRNAVAQRPLTAKASLAAAPLRKGRGYNDDDGDKYRRHDRRLEGPSTDKTATTTSNRTSSSSSSPPRTVPPPVEQQKKRSAEEIAMIQEKKRKLMAKYG</sequence>
<feature type="region of interest" description="Disordered" evidence="8">
    <location>
        <begin position="331"/>
        <end position="468"/>
    </location>
</feature>
<feature type="region of interest" description="Disordered" evidence="8">
    <location>
        <begin position="171"/>
        <end position="205"/>
    </location>
</feature>
<dbReference type="OrthoDB" id="3881at2759"/>
<keyword evidence="10" id="KW-1185">Reference proteome</keyword>